<comment type="caution">
    <text evidence="2">The sequence shown here is derived from an EMBL/GenBank/DDBJ whole genome shotgun (WGS) entry which is preliminary data.</text>
</comment>
<evidence type="ECO:0000313" key="2">
    <source>
        <dbReference type="EMBL" id="RSL69655.1"/>
    </source>
</evidence>
<dbReference type="Proteomes" id="UP000288168">
    <property type="component" value="Unassembled WGS sequence"/>
</dbReference>
<feature type="compositionally biased region" description="Low complexity" evidence="1">
    <location>
        <begin position="194"/>
        <end position="212"/>
    </location>
</feature>
<sequence>MEKTIVRKNGRVWSDSSRLQLLAYLNWCVTYRDNLLPTAGDHLKRVTGNSFTETQIRQKLRREWQNHGLCDTFDEVFTQGTPSLNISDQEQKEIQSIFSGLRHGPHELRSNARETRTRSRAALNTVRTLSPKGPAIGPNATNKNSPIRLETNPQLLDYNASDQGDRDSAVDSIEVLNIESEVGEPPPPCPSFRSVPQSQSPASSPSPSEQPSGHIAALQEEVLRLKGHNLTLQNRVSELETDRAEIRHLRKSTKGDIEYCIRMIRILEKRNNARSTHSRNVKDFEAGRRGLPESTIMQEYTALYSSIINESQAFCGDEYSPRIRNNNEDAHPARVWAMMASGWDLYPLLCHYNSEAIPSSRLVTALVGAGIFELVFERAFPDVLGVESPLMDGYRRHILAKDGPEALHMADLAALESFTQRDGDGKARLKKQMIEEKAEHLSKFMLQSLSFCITTKNRQRTTPEHDSDMEEAPLNNDLDMEDVPTDDDLATEEVSPDLENPLRKALNLKFSLTTSMTRLKFYFFLPGHYFDETSMEKDDMSSNGRAVKLCLLPALFSVPRSRLDTRIEESRWEVETRYDRCLTEAMEEEVASLRLVAKAVVLT</sequence>
<gene>
    <name evidence="2" type="ORF">CEP54_002135</name>
</gene>
<dbReference type="AlphaFoldDB" id="A0A428QWG5"/>
<feature type="compositionally biased region" description="Basic and acidic residues" evidence="1">
    <location>
        <begin position="104"/>
        <end position="117"/>
    </location>
</feature>
<accession>A0A428QWG5</accession>
<organism evidence="2 3">
    <name type="scientific">Fusarium duplospermum</name>
    <dbReference type="NCBI Taxonomy" id="1325734"/>
    <lineage>
        <taxon>Eukaryota</taxon>
        <taxon>Fungi</taxon>
        <taxon>Dikarya</taxon>
        <taxon>Ascomycota</taxon>
        <taxon>Pezizomycotina</taxon>
        <taxon>Sordariomycetes</taxon>
        <taxon>Hypocreomycetidae</taxon>
        <taxon>Hypocreales</taxon>
        <taxon>Nectriaceae</taxon>
        <taxon>Fusarium</taxon>
        <taxon>Fusarium solani species complex</taxon>
    </lineage>
</organism>
<keyword evidence="3" id="KW-1185">Reference proteome</keyword>
<reference evidence="2 3" key="1">
    <citation type="submission" date="2017-06" db="EMBL/GenBank/DDBJ databases">
        <title>Comparative genomic analysis of Ambrosia Fusariam Clade fungi.</title>
        <authorList>
            <person name="Stajich J.E."/>
            <person name="Carrillo J."/>
            <person name="Kijimoto T."/>
            <person name="Eskalen A."/>
            <person name="O'Donnell K."/>
            <person name="Kasson M."/>
        </authorList>
    </citation>
    <scope>NUCLEOTIDE SEQUENCE [LARGE SCALE GENOMIC DNA]</scope>
    <source>
        <strain evidence="2 3">NRRL62584</strain>
    </source>
</reference>
<dbReference type="EMBL" id="NKCI01000012">
    <property type="protein sequence ID" value="RSL69655.1"/>
    <property type="molecule type" value="Genomic_DNA"/>
</dbReference>
<feature type="region of interest" description="Disordered" evidence="1">
    <location>
        <begin position="458"/>
        <end position="481"/>
    </location>
</feature>
<feature type="region of interest" description="Disordered" evidence="1">
    <location>
        <begin position="104"/>
        <end position="148"/>
    </location>
</feature>
<name>A0A428QWG5_9HYPO</name>
<feature type="region of interest" description="Disordered" evidence="1">
    <location>
        <begin position="180"/>
        <end position="213"/>
    </location>
</feature>
<evidence type="ECO:0000313" key="3">
    <source>
        <dbReference type="Proteomes" id="UP000288168"/>
    </source>
</evidence>
<evidence type="ECO:0000256" key="1">
    <source>
        <dbReference type="SAM" id="MobiDB-lite"/>
    </source>
</evidence>
<dbReference type="OrthoDB" id="303107at2759"/>
<protein>
    <submittedName>
        <fullName evidence="2">Uncharacterized protein</fullName>
    </submittedName>
</protein>
<proteinExistence type="predicted"/>